<comment type="caution">
    <text evidence="1">The sequence shown here is derived from an EMBL/GenBank/DDBJ whole genome shotgun (WGS) entry which is preliminary data.</text>
</comment>
<sequence>MKTLFLFLLVGLKPVATDTSKVYVCDSQYAKKYHLTSTCRGLSNCNYRIKKVTVKDAKTTGKTLCKWED</sequence>
<name>A0A6I4I5P1_9SPHI</name>
<evidence type="ECO:0000313" key="2">
    <source>
        <dbReference type="Proteomes" id="UP000434850"/>
    </source>
</evidence>
<gene>
    <name evidence="1" type="ORF">GO816_05190</name>
</gene>
<dbReference type="EMBL" id="WQLA01000002">
    <property type="protein sequence ID" value="MVN90515.1"/>
    <property type="molecule type" value="Genomic_DNA"/>
</dbReference>
<dbReference type="OrthoDB" id="885042at2"/>
<reference evidence="1 2" key="1">
    <citation type="submission" date="2019-12" db="EMBL/GenBank/DDBJ databases">
        <title>Mucilaginibacter sp. HME9299 genome sequencing and assembly.</title>
        <authorList>
            <person name="Kang H."/>
            <person name="Kim H."/>
            <person name="Joh K."/>
        </authorList>
    </citation>
    <scope>NUCLEOTIDE SEQUENCE [LARGE SCALE GENOMIC DNA]</scope>
    <source>
        <strain evidence="1 2">HME9299</strain>
    </source>
</reference>
<protein>
    <submittedName>
        <fullName evidence="1">Uncharacterized protein</fullName>
    </submittedName>
</protein>
<proteinExistence type="predicted"/>
<dbReference type="RefSeq" id="WP_157540299.1">
    <property type="nucleotide sequence ID" value="NZ_WQLA01000002.1"/>
</dbReference>
<dbReference type="Proteomes" id="UP000434850">
    <property type="component" value="Unassembled WGS sequence"/>
</dbReference>
<accession>A0A6I4I5P1</accession>
<organism evidence="1 2">
    <name type="scientific">Mucilaginibacter aquatilis</name>
    <dbReference type="NCBI Taxonomy" id="1517760"/>
    <lineage>
        <taxon>Bacteria</taxon>
        <taxon>Pseudomonadati</taxon>
        <taxon>Bacteroidota</taxon>
        <taxon>Sphingobacteriia</taxon>
        <taxon>Sphingobacteriales</taxon>
        <taxon>Sphingobacteriaceae</taxon>
        <taxon>Mucilaginibacter</taxon>
    </lineage>
</organism>
<keyword evidence="2" id="KW-1185">Reference proteome</keyword>
<dbReference type="AlphaFoldDB" id="A0A6I4I5P1"/>
<evidence type="ECO:0000313" key="1">
    <source>
        <dbReference type="EMBL" id="MVN90515.1"/>
    </source>
</evidence>